<accession>A0A8X6MSH6</accession>
<reference evidence="2" key="1">
    <citation type="submission" date="2020-08" db="EMBL/GenBank/DDBJ databases">
        <title>Multicomponent nature underlies the extraordinary mechanical properties of spider dragline silk.</title>
        <authorList>
            <person name="Kono N."/>
            <person name="Nakamura H."/>
            <person name="Mori M."/>
            <person name="Yoshida Y."/>
            <person name="Ohtoshi R."/>
            <person name="Malay A.D."/>
            <person name="Moran D.A.P."/>
            <person name="Tomita M."/>
            <person name="Numata K."/>
            <person name="Arakawa K."/>
        </authorList>
    </citation>
    <scope>NUCLEOTIDE SEQUENCE</scope>
</reference>
<feature type="compositionally biased region" description="Polar residues" evidence="1">
    <location>
        <begin position="1"/>
        <end position="24"/>
    </location>
</feature>
<feature type="region of interest" description="Disordered" evidence="1">
    <location>
        <begin position="1"/>
        <end position="42"/>
    </location>
</feature>
<sequence>MGTSESIDDSTNVLPTASPPSTANAVGENFGSVSPANPAPTLVKIPRDATPEEMERFVAEEFVCWSSYADRTKRPICSLG</sequence>
<proteinExistence type="predicted"/>
<gene>
    <name evidence="2" type="ORF">NPIL_210851</name>
</gene>
<comment type="caution">
    <text evidence="2">The sequence shown here is derived from an EMBL/GenBank/DDBJ whole genome shotgun (WGS) entry which is preliminary data.</text>
</comment>
<evidence type="ECO:0000313" key="3">
    <source>
        <dbReference type="Proteomes" id="UP000887013"/>
    </source>
</evidence>
<dbReference type="Proteomes" id="UP000887013">
    <property type="component" value="Unassembled WGS sequence"/>
</dbReference>
<evidence type="ECO:0000313" key="2">
    <source>
        <dbReference type="EMBL" id="GFS75538.1"/>
    </source>
</evidence>
<dbReference type="AlphaFoldDB" id="A0A8X6MSH6"/>
<organism evidence="2 3">
    <name type="scientific">Nephila pilipes</name>
    <name type="common">Giant wood spider</name>
    <name type="synonym">Nephila maculata</name>
    <dbReference type="NCBI Taxonomy" id="299642"/>
    <lineage>
        <taxon>Eukaryota</taxon>
        <taxon>Metazoa</taxon>
        <taxon>Ecdysozoa</taxon>
        <taxon>Arthropoda</taxon>
        <taxon>Chelicerata</taxon>
        <taxon>Arachnida</taxon>
        <taxon>Araneae</taxon>
        <taxon>Araneomorphae</taxon>
        <taxon>Entelegynae</taxon>
        <taxon>Araneoidea</taxon>
        <taxon>Nephilidae</taxon>
        <taxon>Nephila</taxon>
    </lineage>
</organism>
<dbReference type="EMBL" id="BMAW01001775">
    <property type="protein sequence ID" value="GFS75538.1"/>
    <property type="molecule type" value="Genomic_DNA"/>
</dbReference>
<protein>
    <submittedName>
        <fullName evidence="2">Uncharacterized protein</fullName>
    </submittedName>
</protein>
<name>A0A8X6MSH6_NEPPI</name>
<keyword evidence="3" id="KW-1185">Reference proteome</keyword>
<evidence type="ECO:0000256" key="1">
    <source>
        <dbReference type="SAM" id="MobiDB-lite"/>
    </source>
</evidence>